<dbReference type="AlphaFoldDB" id="F3PQZ1"/>
<dbReference type="PROSITE" id="PS51257">
    <property type="entry name" value="PROKAR_LIPOPROTEIN"/>
    <property type="match status" value="1"/>
</dbReference>
<dbReference type="eggNOG" id="ENOG502ZHRM">
    <property type="taxonomic scope" value="Bacteria"/>
</dbReference>
<feature type="chain" id="PRO_5003301714" evidence="1">
    <location>
        <begin position="24"/>
        <end position="514"/>
    </location>
</feature>
<keyword evidence="3" id="KW-1185">Reference proteome</keyword>
<reference evidence="2 3" key="1">
    <citation type="submission" date="2011-02" db="EMBL/GenBank/DDBJ databases">
        <authorList>
            <person name="Weinstock G."/>
            <person name="Sodergren E."/>
            <person name="Clifton S."/>
            <person name="Fulton L."/>
            <person name="Fulton B."/>
            <person name="Courtney L."/>
            <person name="Fronick C."/>
            <person name="Harrison M."/>
            <person name="Strong C."/>
            <person name="Farmer C."/>
            <person name="Delahaunty K."/>
            <person name="Markovic C."/>
            <person name="Hall O."/>
            <person name="Minx P."/>
            <person name="Tomlinson C."/>
            <person name="Mitreva M."/>
            <person name="Hou S."/>
            <person name="Chen J."/>
            <person name="Wollam A."/>
            <person name="Pepin K.H."/>
            <person name="Johnson M."/>
            <person name="Bhonagiri V."/>
            <person name="Zhang X."/>
            <person name="Suruliraj S."/>
            <person name="Warren W."/>
            <person name="Chinwalla A."/>
            <person name="Mardis E.R."/>
            <person name="Wilson R.K."/>
        </authorList>
    </citation>
    <scope>NUCLEOTIDE SEQUENCE [LARGE SCALE GENOMIC DNA]</scope>
    <source>
        <strain evidence="2 3">YIT 12057</strain>
    </source>
</reference>
<gene>
    <name evidence="2" type="ORF">HMPREF9446_01139</name>
</gene>
<proteinExistence type="predicted"/>
<accession>F3PQZ1</accession>
<dbReference type="RefSeq" id="WP_009124372.1">
    <property type="nucleotide sequence ID" value="NZ_GL882621.1"/>
</dbReference>
<evidence type="ECO:0000313" key="2">
    <source>
        <dbReference type="EMBL" id="EGF58532.1"/>
    </source>
</evidence>
<protein>
    <submittedName>
        <fullName evidence="2">Conserved domain protein</fullName>
    </submittedName>
</protein>
<dbReference type="GeneID" id="86048855"/>
<name>F3PQZ1_9BACE</name>
<dbReference type="EMBL" id="AFBN01000021">
    <property type="protein sequence ID" value="EGF58532.1"/>
    <property type="molecule type" value="Genomic_DNA"/>
</dbReference>
<feature type="signal peptide" evidence="1">
    <location>
        <begin position="1"/>
        <end position="23"/>
    </location>
</feature>
<keyword evidence="1" id="KW-0732">Signal</keyword>
<dbReference type="Proteomes" id="UP000003416">
    <property type="component" value="Unassembled WGS sequence"/>
</dbReference>
<dbReference type="STRING" id="763034.HMPREF9446_01139"/>
<comment type="caution">
    <text evidence="2">The sequence shown here is derived from an EMBL/GenBank/DDBJ whole genome shotgun (WGS) entry which is preliminary data.</text>
</comment>
<sequence>MKKNFLYSVMALFVILLASCSQEEIISENSENGKITVSVGVPGSATTRAGMPEVESMTRRCIMQVVDENGTAIEGEEMRQTTEVTGDKVNFSFTEPEGEYSVVFWADYVTSIAKDNCYNTAALPNVTLAHNKNTMFTAAGDAFCGKMAKGGSTSIVLKRPFNKIVVGSTNKEAFGECKEIQIAEFSVPDGYNIMSKTCSAAKNIKRERIAMNDATTGEWTSFFVFAPSNQTDTKLELPIMLYKEGDATDAPAIKFTASTSAPTDENMIGSMDIPNIPADKVDVEISFDDKFTNDGSTEPEEPVVPGEMKVGSYINAAGEVVTDAANAVAVIFAMADGKADNSTYPDTKKAKAYAISLDKVTSRLVIGDLSSLTLEVTADDETTYSGFAFDTALKGKCGNLTTEQSKLLNAYYSATLPTLTGANLSTWYIPSKTQLNDALSLDNATLKANLKAAYSSNYYCLSSSVAEYTPKEGNAYNSVCGVLYEKNDEVVSKTEACGATTSALIFPCLTIFGE</sequence>
<organism evidence="2 3">
    <name type="scientific">Bacteroides fluxus YIT 12057</name>
    <dbReference type="NCBI Taxonomy" id="763034"/>
    <lineage>
        <taxon>Bacteria</taxon>
        <taxon>Pseudomonadati</taxon>
        <taxon>Bacteroidota</taxon>
        <taxon>Bacteroidia</taxon>
        <taxon>Bacteroidales</taxon>
        <taxon>Bacteroidaceae</taxon>
        <taxon>Bacteroides</taxon>
    </lineage>
</organism>
<dbReference type="HOGENOM" id="CLU_034629_0_0_10"/>
<evidence type="ECO:0000313" key="3">
    <source>
        <dbReference type="Proteomes" id="UP000003416"/>
    </source>
</evidence>
<evidence type="ECO:0000256" key="1">
    <source>
        <dbReference type="SAM" id="SignalP"/>
    </source>
</evidence>